<dbReference type="InterPro" id="IPR050832">
    <property type="entry name" value="Bact_Acetyltransf"/>
</dbReference>
<dbReference type="InterPro" id="IPR000182">
    <property type="entry name" value="GNAT_dom"/>
</dbReference>
<evidence type="ECO:0000313" key="4">
    <source>
        <dbReference type="EMBL" id="SOC26354.1"/>
    </source>
</evidence>
<dbReference type="SUPFAM" id="SSF55729">
    <property type="entry name" value="Acyl-CoA N-acyltransferases (Nat)"/>
    <property type="match status" value="1"/>
</dbReference>
<accession>A0A285TRQ2</accession>
<evidence type="ECO:0000256" key="2">
    <source>
        <dbReference type="ARBA" id="ARBA00023315"/>
    </source>
</evidence>
<dbReference type="STRING" id="538381.GCA_001696535_04094"/>
<sequence length="173" mass="19827">MSIGLTALRPARHDDAEALATIHEDAWRSTYRGIIDGLELERMISRRGPKWWRTALSRGVQIQILEVAGLPAGYATWGRSRMRELPFEGEIYELYVRPDHQGLGFGSELFTATRAALTRARLDGLAIRVLKENDEAVRFYQRRGGQILMTSRERIAQTTLDLTVFGWFAEERY</sequence>
<protein>
    <submittedName>
        <fullName evidence="4">Ribosomal protein S18 acetylase RimI</fullName>
    </submittedName>
</protein>
<dbReference type="OrthoDB" id="9799154at2"/>
<evidence type="ECO:0000259" key="3">
    <source>
        <dbReference type="PROSITE" id="PS51186"/>
    </source>
</evidence>
<dbReference type="Gene3D" id="3.40.630.30">
    <property type="match status" value="1"/>
</dbReference>
<dbReference type="InterPro" id="IPR016181">
    <property type="entry name" value="Acyl_CoA_acyltransferase"/>
</dbReference>
<gene>
    <name evidence="4" type="ORF">SAMN05421512_11624</name>
</gene>
<dbReference type="CDD" id="cd04301">
    <property type="entry name" value="NAT_SF"/>
    <property type="match status" value="1"/>
</dbReference>
<evidence type="ECO:0000313" key="5">
    <source>
        <dbReference type="Proteomes" id="UP000219331"/>
    </source>
</evidence>
<dbReference type="RefSeq" id="WP_141402645.1">
    <property type="nucleotide sequence ID" value="NZ_JAJGNR010000003.1"/>
</dbReference>
<dbReference type="GO" id="GO:0016747">
    <property type="term" value="F:acyltransferase activity, transferring groups other than amino-acyl groups"/>
    <property type="evidence" value="ECO:0007669"/>
    <property type="project" value="InterPro"/>
</dbReference>
<keyword evidence="5" id="KW-1185">Reference proteome</keyword>
<dbReference type="EMBL" id="OBML01000016">
    <property type="protein sequence ID" value="SOC26354.1"/>
    <property type="molecule type" value="Genomic_DNA"/>
</dbReference>
<dbReference type="PROSITE" id="PS51186">
    <property type="entry name" value="GNAT"/>
    <property type="match status" value="1"/>
</dbReference>
<proteinExistence type="predicted"/>
<keyword evidence="4" id="KW-0689">Ribosomal protein</keyword>
<name>A0A285TRQ2_9HYPH</name>
<organism evidence="4 5">
    <name type="scientific">Stappia indica</name>
    <dbReference type="NCBI Taxonomy" id="538381"/>
    <lineage>
        <taxon>Bacteria</taxon>
        <taxon>Pseudomonadati</taxon>
        <taxon>Pseudomonadota</taxon>
        <taxon>Alphaproteobacteria</taxon>
        <taxon>Hyphomicrobiales</taxon>
        <taxon>Stappiaceae</taxon>
        <taxon>Stappia</taxon>
    </lineage>
</organism>
<keyword evidence="1" id="KW-0808">Transferase</keyword>
<dbReference type="PANTHER" id="PTHR43877">
    <property type="entry name" value="AMINOALKYLPHOSPHONATE N-ACETYLTRANSFERASE-RELATED-RELATED"/>
    <property type="match status" value="1"/>
</dbReference>
<keyword evidence="2" id="KW-0012">Acyltransferase</keyword>
<keyword evidence="4" id="KW-0687">Ribonucleoprotein</keyword>
<evidence type="ECO:0000256" key="1">
    <source>
        <dbReference type="ARBA" id="ARBA00022679"/>
    </source>
</evidence>
<feature type="domain" description="N-acetyltransferase" evidence="3">
    <location>
        <begin position="6"/>
        <end position="173"/>
    </location>
</feature>
<dbReference type="Proteomes" id="UP000219331">
    <property type="component" value="Unassembled WGS sequence"/>
</dbReference>
<reference evidence="4 5" key="1">
    <citation type="submission" date="2017-08" db="EMBL/GenBank/DDBJ databases">
        <authorList>
            <person name="de Groot N.N."/>
        </authorList>
    </citation>
    <scope>NUCLEOTIDE SEQUENCE [LARGE SCALE GENOMIC DNA]</scope>
    <source>
        <strain evidence="4 5">USBA 352</strain>
    </source>
</reference>
<dbReference type="GO" id="GO:0005840">
    <property type="term" value="C:ribosome"/>
    <property type="evidence" value="ECO:0007669"/>
    <property type="project" value="UniProtKB-KW"/>
</dbReference>
<dbReference type="AlphaFoldDB" id="A0A285TRQ2"/>
<dbReference type="Pfam" id="PF00583">
    <property type="entry name" value="Acetyltransf_1"/>
    <property type="match status" value="1"/>
</dbReference>